<reference evidence="23" key="1">
    <citation type="journal article" date="2019" name="Science">
        <title>Mutation of a bHLH transcription factor allowed almond domestication.</title>
        <authorList>
            <person name="Sanchez-Perez R."/>
            <person name="Pavan S."/>
            <person name="Mazzeo R."/>
            <person name="Moldovan C."/>
            <person name="Aiese Cigliano R."/>
            <person name="Del Cueto J."/>
            <person name="Ricciardi F."/>
            <person name="Lotti C."/>
            <person name="Ricciardi L."/>
            <person name="Dicenta F."/>
            <person name="Lopez-Marques R.L."/>
            <person name="Lindberg Moller B."/>
        </authorList>
    </citation>
    <scope>NUCLEOTIDE SEQUENCE</scope>
</reference>
<keyword evidence="5" id="KW-0597">Phosphoprotein</keyword>
<evidence type="ECO:0000256" key="6">
    <source>
        <dbReference type="ARBA" id="ARBA00022679"/>
    </source>
</evidence>
<evidence type="ECO:0000256" key="11">
    <source>
        <dbReference type="ARBA" id="ARBA00022840"/>
    </source>
</evidence>
<organism evidence="23">
    <name type="scientific">Prunus dulcis</name>
    <name type="common">Almond</name>
    <name type="synonym">Amygdalus dulcis</name>
    <dbReference type="NCBI Taxonomy" id="3755"/>
    <lineage>
        <taxon>Eukaryota</taxon>
        <taxon>Viridiplantae</taxon>
        <taxon>Streptophyta</taxon>
        <taxon>Embryophyta</taxon>
        <taxon>Tracheophyta</taxon>
        <taxon>Spermatophyta</taxon>
        <taxon>Magnoliopsida</taxon>
        <taxon>eudicotyledons</taxon>
        <taxon>Gunneridae</taxon>
        <taxon>Pentapetalae</taxon>
        <taxon>rosids</taxon>
        <taxon>fabids</taxon>
        <taxon>Rosales</taxon>
        <taxon>Rosaceae</taxon>
        <taxon>Amygdaloideae</taxon>
        <taxon>Amygdaleae</taxon>
        <taxon>Prunus</taxon>
    </lineage>
</organism>
<keyword evidence="11 18" id="KW-0067">ATP-binding</keyword>
<keyword evidence="6" id="KW-0808">Transferase</keyword>
<proteinExistence type="predicted"/>
<evidence type="ECO:0000256" key="18">
    <source>
        <dbReference type="PROSITE-ProRule" id="PRU10141"/>
    </source>
</evidence>
<dbReference type="Pfam" id="PF07714">
    <property type="entry name" value="PK_Tyr_Ser-Thr"/>
    <property type="match status" value="1"/>
</dbReference>
<dbReference type="InterPro" id="IPR011009">
    <property type="entry name" value="Kinase-like_dom_sf"/>
</dbReference>
<keyword evidence="14" id="KW-0675">Receptor</keyword>
<dbReference type="SUPFAM" id="SSF56112">
    <property type="entry name" value="Protein kinase-like (PK-like)"/>
    <property type="match status" value="1"/>
</dbReference>
<dbReference type="InterPro" id="IPR000719">
    <property type="entry name" value="Prot_kinase_dom"/>
</dbReference>
<dbReference type="PROSITE" id="PS00108">
    <property type="entry name" value="PROTEIN_KINASE_ST"/>
    <property type="match status" value="1"/>
</dbReference>
<evidence type="ECO:0000256" key="16">
    <source>
        <dbReference type="ARBA" id="ARBA00047899"/>
    </source>
</evidence>
<keyword evidence="12 20" id="KW-1133">Transmembrane helix</keyword>
<evidence type="ECO:0000256" key="9">
    <source>
        <dbReference type="ARBA" id="ARBA00022741"/>
    </source>
</evidence>
<dbReference type="GO" id="GO:0005886">
    <property type="term" value="C:plasma membrane"/>
    <property type="evidence" value="ECO:0007669"/>
    <property type="project" value="UniProtKB-SubCell"/>
</dbReference>
<dbReference type="Pfam" id="PF14380">
    <property type="entry name" value="WAK_assoc"/>
    <property type="match status" value="2"/>
</dbReference>
<name>A0A4Y1RII7_PRUDU</name>
<evidence type="ECO:0000259" key="22">
    <source>
        <dbReference type="PROSITE" id="PS50011"/>
    </source>
</evidence>
<evidence type="ECO:0000256" key="20">
    <source>
        <dbReference type="SAM" id="Phobius"/>
    </source>
</evidence>
<dbReference type="GO" id="GO:0005524">
    <property type="term" value="F:ATP binding"/>
    <property type="evidence" value="ECO:0007669"/>
    <property type="project" value="UniProtKB-UniRule"/>
</dbReference>
<feature type="chain" id="PRO_5021306711" description="non-specific serine/threonine protein kinase" evidence="21">
    <location>
        <begin position="25"/>
        <end position="934"/>
    </location>
</feature>
<dbReference type="InterPro" id="IPR008271">
    <property type="entry name" value="Ser/Thr_kinase_AS"/>
</dbReference>
<keyword evidence="7 20" id="KW-0812">Transmembrane</keyword>
<comment type="catalytic activity">
    <reaction evidence="16">
        <text>L-threonyl-[protein] + ATP = O-phospho-L-threonyl-[protein] + ADP + H(+)</text>
        <dbReference type="Rhea" id="RHEA:46608"/>
        <dbReference type="Rhea" id="RHEA-COMP:11060"/>
        <dbReference type="Rhea" id="RHEA-COMP:11605"/>
        <dbReference type="ChEBI" id="CHEBI:15378"/>
        <dbReference type="ChEBI" id="CHEBI:30013"/>
        <dbReference type="ChEBI" id="CHEBI:30616"/>
        <dbReference type="ChEBI" id="CHEBI:61977"/>
        <dbReference type="ChEBI" id="CHEBI:456216"/>
        <dbReference type="EC" id="2.7.11.1"/>
    </reaction>
</comment>
<dbReference type="PANTHER" id="PTHR46008">
    <property type="entry name" value="LEAF RUST 10 DISEASE-RESISTANCE LOCUS RECEPTOR-LIKE PROTEIN KINASE-LIKE 1.4"/>
    <property type="match status" value="1"/>
</dbReference>
<dbReference type="InterPro" id="IPR032872">
    <property type="entry name" value="WAK_assoc_C"/>
</dbReference>
<keyword evidence="8 21" id="KW-0732">Signal</keyword>
<dbReference type="InterPro" id="IPR025287">
    <property type="entry name" value="WAK_GUB"/>
</dbReference>
<evidence type="ECO:0000256" key="15">
    <source>
        <dbReference type="ARBA" id="ARBA00023180"/>
    </source>
</evidence>
<feature type="transmembrane region" description="Helical" evidence="20">
    <location>
        <begin position="536"/>
        <end position="557"/>
    </location>
</feature>
<feature type="signal peptide" evidence="21">
    <location>
        <begin position="1"/>
        <end position="24"/>
    </location>
</feature>
<keyword evidence="9 18" id="KW-0547">Nucleotide-binding</keyword>
<dbReference type="PANTHER" id="PTHR46008:SF20">
    <property type="entry name" value="PROTEIN KINASE DOMAIN-CONTAINING PROTEIN"/>
    <property type="match status" value="1"/>
</dbReference>
<keyword evidence="3" id="KW-1003">Cell membrane</keyword>
<evidence type="ECO:0000256" key="1">
    <source>
        <dbReference type="ARBA" id="ARBA00004251"/>
    </source>
</evidence>
<evidence type="ECO:0000256" key="3">
    <source>
        <dbReference type="ARBA" id="ARBA00022475"/>
    </source>
</evidence>
<dbReference type="GO" id="GO:0030247">
    <property type="term" value="F:polysaccharide binding"/>
    <property type="evidence" value="ECO:0007669"/>
    <property type="project" value="InterPro"/>
</dbReference>
<dbReference type="PROSITE" id="PS50011">
    <property type="entry name" value="PROTEIN_KINASE_DOM"/>
    <property type="match status" value="1"/>
</dbReference>
<feature type="domain" description="Protein kinase" evidence="22">
    <location>
        <begin position="609"/>
        <end position="884"/>
    </location>
</feature>
<dbReference type="FunFam" id="1.10.510.10:FF:000161">
    <property type="entry name" value="Wall-associated receptor kinase-like 20"/>
    <property type="match status" value="1"/>
</dbReference>
<gene>
    <name evidence="23" type="ORF">Prudu_015178</name>
</gene>
<feature type="compositionally biased region" description="Polar residues" evidence="19">
    <location>
        <begin position="922"/>
        <end position="934"/>
    </location>
</feature>
<comment type="subcellular location">
    <subcellularLocation>
        <location evidence="1">Cell membrane</location>
        <topology evidence="1">Single-pass type I membrane protein</topology>
    </subcellularLocation>
</comment>
<dbReference type="Gene3D" id="1.10.510.10">
    <property type="entry name" value="Transferase(Phosphotransferase) domain 1"/>
    <property type="match status" value="1"/>
</dbReference>
<protein>
    <recommendedName>
        <fullName evidence="2">non-specific serine/threonine protein kinase</fullName>
        <ecNumber evidence="2">2.7.11.1</ecNumber>
    </recommendedName>
</protein>
<feature type="region of interest" description="Disordered" evidence="19">
    <location>
        <begin position="910"/>
        <end position="934"/>
    </location>
</feature>
<dbReference type="FunFam" id="3.30.200.20:FF:000214">
    <property type="entry name" value="WAK1-OsWAK receptor-like cytoplasmic kinase (OsWAK-RLCK)"/>
    <property type="match status" value="1"/>
</dbReference>
<dbReference type="Pfam" id="PF13947">
    <property type="entry name" value="GUB_WAK_bind"/>
    <property type="match status" value="2"/>
</dbReference>
<evidence type="ECO:0000256" key="13">
    <source>
        <dbReference type="ARBA" id="ARBA00023136"/>
    </source>
</evidence>
<evidence type="ECO:0000256" key="10">
    <source>
        <dbReference type="ARBA" id="ARBA00022777"/>
    </source>
</evidence>
<evidence type="ECO:0000256" key="19">
    <source>
        <dbReference type="SAM" id="MobiDB-lite"/>
    </source>
</evidence>
<evidence type="ECO:0000256" key="21">
    <source>
        <dbReference type="SAM" id="SignalP"/>
    </source>
</evidence>
<keyword evidence="15" id="KW-0325">Glycoprotein</keyword>
<evidence type="ECO:0000256" key="4">
    <source>
        <dbReference type="ARBA" id="ARBA00022527"/>
    </source>
</evidence>
<dbReference type="EC" id="2.7.11.1" evidence="2"/>
<keyword evidence="13 20" id="KW-0472">Membrane</keyword>
<evidence type="ECO:0000256" key="12">
    <source>
        <dbReference type="ARBA" id="ARBA00022989"/>
    </source>
</evidence>
<dbReference type="Gene3D" id="3.30.200.20">
    <property type="entry name" value="Phosphorylase Kinase, domain 1"/>
    <property type="match status" value="1"/>
</dbReference>
<accession>A0A4Y1RII7</accession>
<dbReference type="CDD" id="cd14066">
    <property type="entry name" value="STKc_IRAK"/>
    <property type="match status" value="1"/>
</dbReference>
<sequence length="934" mass="105605">MTMPTAHIFLRLPILFITFNLITALIPSALCDDDAQYTECRNTYDCGLLKNITYPFWAANGRPHHCGREGYELTCRDNEYPVIRIEEQDFLVLNISREINIITIARRDLWDRPCTSRLINTTLDYDRFAYVQAVRNLTLFYGCVPHNQSIANNFTCKIEGTQNDLAFYIDDSISRLNPRPNGTLCLHNIRVPIMWTGVDVLPENYTVDVLKRVLELGFQVEYEAEWELCGPCMLSNGTCGSNTTDSFLCFCGGHPYEETCPSSGAKQTSSLDQSYEACKPQTCGNGPNISYPFWLSDRQESFCGYSSFKIACNGENPVLSISDDDYIIKDIFYSNHSFVLANAVVYHDKCPLPLHNFSLDRTPFSYSSDQIDFSFFYNCDEEPKEYTHPYPIDCASNASHHSFATFHKEVLEDSNYSFDSCQSPVNLAVDVAVGVEALLRMNYTEILKMGFLLNWTAQNCSKCEKSSGRCGFKNNEFVCFCSDRPRSQTCDHGTSVETSLLVILEIFKKTAVEVSSVNSASLIAFADNSWNWKRKVVIGVCTSAATVLIMCVVFFVYQRRNRKQYAPSSLISRSIFAKQTSMDDMEKGSTYLGVHLFTYRELEEATNYFDSAKELGDGGFGTVYHGNVRDGRAVAVKRLYENNCKRVEQFMNEIEILARLRHQNLVLLYGCTSRHSRELLLVYEYIPNGTLAEHLHGERAKPGALPWLTRMNIAIETASALSYLHASDIIHRDVKTTNILLDNNFCVKVADFGLSRLFPTDVTHISTAPQGTPGYVDPEYNQCYQLTSKSDVYSFGVVMIELISSLPAVDITRHRHEINLSNMAINKIQNHALHELVDTCLGFESDYRIRKMIIAVAELAFRCLQNDKEVRPSMPDVLDELKRIQSKDFDKEKAEEIDISADDVVLLKSDPLPPPPDTLTLNWISSSTTPNGSG</sequence>
<dbReference type="AlphaFoldDB" id="A0A4Y1RII7"/>
<evidence type="ECO:0000256" key="8">
    <source>
        <dbReference type="ARBA" id="ARBA00022729"/>
    </source>
</evidence>
<dbReference type="PROSITE" id="PS00107">
    <property type="entry name" value="PROTEIN_KINASE_ATP"/>
    <property type="match status" value="1"/>
</dbReference>
<evidence type="ECO:0000256" key="14">
    <source>
        <dbReference type="ARBA" id="ARBA00023170"/>
    </source>
</evidence>
<evidence type="ECO:0000256" key="5">
    <source>
        <dbReference type="ARBA" id="ARBA00022553"/>
    </source>
</evidence>
<evidence type="ECO:0000256" key="17">
    <source>
        <dbReference type="ARBA" id="ARBA00048679"/>
    </source>
</evidence>
<evidence type="ECO:0000256" key="7">
    <source>
        <dbReference type="ARBA" id="ARBA00022692"/>
    </source>
</evidence>
<dbReference type="InterPro" id="IPR017441">
    <property type="entry name" value="Protein_kinase_ATP_BS"/>
</dbReference>
<keyword evidence="4" id="KW-0723">Serine/threonine-protein kinase</keyword>
<dbReference type="InterPro" id="IPR001245">
    <property type="entry name" value="Ser-Thr/Tyr_kinase_cat_dom"/>
</dbReference>
<evidence type="ECO:0000256" key="2">
    <source>
        <dbReference type="ARBA" id="ARBA00012513"/>
    </source>
</evidence>
<dbReference type="GO" id="GO:0004674">
    <property type="term" value="F:protein serine/threonine kinase activity"/>
    <property type="evidence" value="ECO:0007669"/>
    <property type="project" value="UniProtKB-KW"/>
</dbReference>
<feature type="binding site" evidence="18">
    <location>
        <position position="637"/>
    </location>
    <ligand>
        <name>ATP</name>
        <dbReference type="ChEBI" id="CHEBI:30616"/>
    </ligand>
</feature>
<dbReference type="EMBL" id="AP019301">
    <property type="protein sequence ID" value="BBH04122.1"/>
    <property type="molecule type" value="Genomic_DNA"/>
</dbReference>
<comment type="catalytic activity">
    <reaction evidence="17">
        <text>L-seryl-[protein] + ATP = O-phospho-L-seryl-[protein] + ADP + H(+)</text>
        <dbReference type="Rhea" id="RHEA:17989"/>
        <dbReference type="Rhea" id="RHEA-COMP:9863"/>
        <dbReference type="Rhea" id="RHEA-COMP:11604"/>
        <dbReference type="ChEBI" id="CHEBI:15378"/>
        <dbReference type="ChEBI" id="CHEBI:29999"/>
        <dbReference type="ChEBI" id="CHEBI:30616"/>
        <dbReference type="ChEBI" id="CHEBI:83421"/>
        <dbReference type="ChEBI" id="CHEBI:456216"/>
        <dbReference type="EC" id="2.7.11.1"/>
    </reaction>
</comment>
<keyword evidence="10 23" id="KW-0418">Kinase</keyword>
<dbReference type="SMART" id="SM00220">
    <property type="entry name" value="S_TKc"/>
    <property type="match status" value="1"/>
</dbReference>
<evidence type="ECO:0000313" key="23">
    <source>
        <dbReference type="EMBL" id="BBH04122.1"/>
    </source>
</evidence>